<protein>
    <submittedName>
        <fullName evidence="2">Uncharacterized protein</fullName>
    </submittedName>
</protein>
<feature type="compositionally biased region" description="Basic and acidic residues" evidence="1">
    <location>
        <begin position="70"/>
        <end position="83"/>
    </location>
</feature>
<feature type="region of interest" description="Disordered" evidence="1">
    <location>
        <begin position="45"/>
        <end position="83"/>
    </location>
</feature>
<dbReference type="AlphaFoldDB" id="A0A1H8VST3"/>
<evidence type="ECO:0000313" key="2">
    <source>
        <dbReference type="EMBL" id="SEP18287.1"/>
    </source>
</evidence>
<evidence type="ECO:0000256" key="1">
    <source>
        <dbReference type="SAM" id="MobiDB-lite"/>
    </source>
</evidence>
<organism evidence="2 3">
    <name type="scientific">Paenibacillus sophorae</name>
    <dbReference type="NCBI Taxonomy" id="1333845"/>
    <lineage>
        <taxon>Bacteria</taxon>
        <taxon>Bacillati</taxon>
        <taxon>Bacillota</taxon>
        <taxon>Bacilli</taxon>
        <taxon>Bacillales</taxon>
        <taxon>Paenibacillaceae</taxon>
        <taxon>Paenibacillus</taxon>
    </lineage>
</organism>
<name>A0A1H8VST3_9BACL</name>
<dbReference type="Proteomes" id="UP000198809">
    <property type="component" value="Unassembled WGS sequence"/>
</dbReference>
<proteinExistence type="predicted"/>
<sequence>MRILKSALNYGGRLYQAGEPVDGRLDAAMIAVLEANGELEEMEPVEEALGQAAGVDGGSETPPESPLAGEADKTSRRNPKADE</sequence>
<gene>
    <name evidence="2" type="ORF">SAMN04487895_12728</name>
</gene>
<reference evidence="2 3" key="1">
    <citation type="submission" date="2016-10" db="EMBL/GenBank/DDBJ databases">
        <authorList>
            <person name="de Groot N.N."/>
        </authorList>
    </citation>
    <scope>NUCLEOTIDE SEQUENCE [LARGE SCALE GENOMIC DNA]</scope>
    <source>
        <strain evidence="2 3">CGMCC 1.10238</strain>
    </source>
</reference>
<dbReference type="EMBL" id="FODH01000027">
    <property type="protein sequence ID" value="SEP18287.1"/>
    <property type="molecule type" value="Genomic_DNA"/>
</dbReference>
<dbReference type="STRING" id="1333845.SAMN04487895_12728"/>
<accession>A0A1H8VST3</accession>
<evidence type="ECO:0000313" key="3">
    <source>
        <dbReference type="Proteomes" id="UP000198809"/>
    </source>
</evidence>